<dbReference type="SUPFAM" id="SSF50249">
    <property type="entry name" value="Nucleic acid-binding proteins"/>
    <property type="match status" value="1"/>
</dbReference>
<feature type="domain" description="S1 motif" evidence="6">
    <location>
        <begin position="38"/>
        <end position="118"/>
    </location>
</feature>
<keyword evidence="4" id="KW-0460">Magnesium</keyword>
<dbReference type="PANTHER" id="PTHR30001">
    <property type="entry name" value="RIBONUCLEASE"/>
    <property type="match status" value="1"/>
</dbReference>
<dbReference type="Gene3D" id="3.40.1260.20">
    <property type="entry name" value="Ribonuclease E, catalytic domain"/>
    <property type="match status" value="1"/>
</dbReference>
<organism evidence="7 8">
    <name type="scientific">Megasphaera massiliensis</name>
    <dbReference type="NCBI Taxonomy" id="1232428"/>
    <lineage>
        <taxon>Bacteria</taxon>
        <taxon>Bacillati</taxon>
        <taxon>Bacillota</taxon>
        <taxon>Negativicutes</taxon>
        <taxon>Veillonellales</taxon>
        <taxon>Veillonellaceae</taxon>
        <taxon>Megasphaera</taxon>
    </lineage>
</organism>
<accession>A0ABT1STJ9</accession>
<dbReference type="CDD" id="cd04453">
    <property type="entry name" value="S1_RNase_E"/>
    <property type="match status" value="1"/>
</dbReference>
<dbReference type="InterPro" id="IPR004659">
    <property type="entry name" value="RNase_E/G"/>
</dbReference>
<protein>
    <submittedName>
        <fullName evidence="7">Rne/Rng family ribonuclease</fullName>
    </submittedName>
</protein>
<evidence type="ECO:0000313" key="8">
    <source>
        <dbReference type="Proteomes" id="UP001206692"/>
    </source>
</evidence>
<dbReference type="NCBIfam" id="TIGR00757">
    <property type="entry name" value="RNaseEG"/>
    <property type="match status" value="1"/>
</dbReference>
<reference evidence="7 8" key="1">
    <citation type="submission" date="2022-06" db="EMBL/GenBank/DDBJ databases">
        <title>Isolation of gut microbiota from human fecal samples.</title>
        <authorList>
            <person name="Pamer E.G."/>
            <person name="Barat B."/>
            <person name="Waligurski E."/>
            <person name="Medina S."/>
            <person name="Paddock L."/>
            <person name="Mostad J."/>
        </authorList>
    </citation>
    <scope>NUCLEOTIDE SEQUENCE [LARGE SCALE GENOMIC DNA]</scope>
    <source>
        <strain evidence="7 8">DFI.1.1</strain>
    </source>
</reference>
<evidence type="ECO:0000256" key="4">
    <source>
        <dbReference type="ARBA" id="ARBA00022842"/>
    </source>
</evidence>
<evidence type="ECO:0000256" key="5">
    <source>
        <dbReference type="ARBA" id="ARBA00022884"/>
    </source>
</evidence>
<dbReference type="EMBL" id="JANGEW010000017">
    <property type="protein sequence ID" value="MCQ5343200.1"/>
    <property type="molecule type" value="Genomic_DNA"/>
</dbReference>
<keyword evidence="2" id="KW-0479">Metal-binding</keyword>
<evidence type="ECO:0000313" key="7">
    <source>
        <dbReference type="EMBL" id="MCQ5343200.1"/>
    </source>
</evidence>
<evidence type="ECO:0000259" key="6">
    <source>
        <dbReference type="PROSITE" id="PS50126"/>
    </source>
</evidence>
<proteinExistence type="predicted"/>
<evidence type="ECO:0000256" key="1">
    <source>
        <dbReference type="ARBA" id="ARBA00001946"/>
    </source>
</evidence>
<evidence type="ECO:0000256" key="3">
    <source>
        <dbReference type="ARBA" id="ARBA00022801"/>
    </source>
</evidence>
<keyword evidence="3" id="KW-0378">Hydrolase</keyword>
<dbReference type="InterPro" id="IPR003029">
    <property type="entry name" value="S1_domain"/>
</dbReference>
<dbReference type="Proteomes" id="UP001206692">
    <property type="component" value="Unassembled WGS sequence"/>
</dbReference>
<dbReference type="SMART" id="SM00316">
    <property type="entry name" value="S1"/>
    <property type="match status" value="1"/>
</dbReference>
<gene>
    <name evidence="7" type="ORF">NE675_09235</name>
</gene>
<dbReference type="PROSITE" id="PS50126">
    <property type="entry name" value="S1"/>
    <property type="match status" value="1"/>
</dbReference>
<evidence type="ECO:0000256" key="2">
    <source>
        <dbReference type="ARBA" id="ARBA00022723"/>
    </source>
</evidence>
<name>A0ABT1STJ9_9FIRM</name>
<dbReference type="Gene3D" id="2.40.50.140">
    <property type="entry name" value="Nucleic acid-binding proteins"/>
    <property type="match status" value="1"/>
</dbReference>
<comment type="caution">
    <text evidence="7">The sequence shown here is derived from an EMBL/GenBank/DDBJ whole genome shotgun (WGS) entry which is preliminary data.</text>
</comment>
<keyword evidence="8" id="KW-1185">Reference proteome</keyword>
<dbReference type="InterPro" id="IPR019307">
    <property type="entry name" value="RNA-bd_AU-1/RNase_E/G"/>
</dbReference>
<dbReference type="InterPro" id="IPR012340">
    <property type="entry name" value="NA-bd_OB-fold"/>
</dbReference>
<dbReference type="PANTHER" id="PTHR30001:SF0">
    <property type="entry name" value="RIBONUCLEASE G"/>
    <property type="match status" value="1"/>
</dbReference>
<dbReference type="Pfam" id="PF10150">
    <property type="entry name" value="RNase_E_G"/>
    <property type="match status" value="1"/>
</dbReference>
<keyword evidence="5" id="KW-0694">RNA-binding</keyword>
<sequence>MKTIVGNVMPEETRMAILEDGRLRDFAVERDDDMHIVNHIYKGTIQNILPSLQAAFVNIGRRKNAFIYMGDMFPRAASKEEIQQMHLSVGQSVLVQIIKDEQGSKGPKATANISLAGRYAVLMPTVDYIGVSKKIRDEQERDRLRDIVAEIKPDGMGLIIRTVAKGVSREELLSDLQYLLRTWDSIRQRYALAKKPTLLYREADLVMRMVRDHFTADVKQVVVDSREAYERICQVFPGSQWQSRIRLYEGDEPIFEHYGLEEGLKGLMSRIVPLPSGGNLVIDHTEALTVIDVNSSKYTGNGTTLQDTIFHVNKEAAIEIARQLRLRDIGGIIIIDFIDMAQPLKRDEILQILIRETAMDCTKTRVLGMTALNLVEITRKKARQSLYQVQFDPCDVCGGSGYLYSAETVVLQIIRRLRHMAAAHQLRGDVLIEAHPDVLALLKDKKRKAEWERELKRTLYFEASGHPNREVFSILSYAP</sequence>
<comment type="cofactor">
    <cofactor evidence="1">
        <name>Mg(2+)</name>
        <dbReference type="ChEBI" id="CHEBI:18420"/>
    </cofactor>
</comment>
<dbReference type="RefSeq" id="WP_062412582.1">
    <property type="nucleotide sequence ID" value="NZ_JAJCIO010000014.1"/>
</dbReference>